<feature type="region of interest" description="Disordered" evidence="3">
    <location>
        <begin position="84"/>
        <end position="117"/>
    </location>
</feature>
<dbReference type="SUPFAM" id="SSF54285">
    <property type="entry name" value="MoaD/ThiS"/>
    <property type="match status" value="1"/>
</dbReference>
<feature type="compositionally biased region" description="Basic and acidic residues" evidence="3">
    <location>
        <begin position="92"/>
        <end position="117"/>
    </location>
</feature>
<dbReference type="NCBIfam" id="NF002490">
    <property type="entry name" value="PRK01777.1"/>
    <property type="match status" value="1"/>
</dbReference>
<keyword evidence="5" id="KW-1185">Reference proteome</keyword>
<evidence type="ECO:0000313" key="5">
    <source>
        <dbReference type="Proteomes" id="UP000286680"/>
    </source>
</evidence>
<evidence type="ECO:0000313" key="4">
    <source>
        <dbReference type="EMBL" id="RUO44766.1"/>
    </source>
</evidence>
<dbReference type="InterPro" id="IPR005346">
    <property type="entry name" value="RnfH"/>
</dbReference>
<dbReference type="Gene3D" id="3.10.20.280">
    <property type="entry name" value="RnfH-like"/>
    <property type="match status" value="1"/>
</dbReference>
<proteinExistence type="inferred from homology"/>
<evidence type="ECO:0000256" key="1">
    <source>
        <dbReference type="ARBA" id="ARBA00010645"/>
    </source>
</evidence>
<dbReference type="EMBL" id="PIPS01000001">
    <property type="protein sequence ID" value="RUO44766.1"/>
    <property type="molecule type" value="Genomic_DNA"/>
</dbReference>
<dbReference type="HAMAP" id="MF_00460">
    <property type="entry name" value="UPF0125_RnfH"/>
    <property type="match status" value="1"/>
</dbReference>
<dbReference type="InterPro" id="IPR037021">
    <property type="entry name" value="RnfH_sf"/>
</dbReference>
<name>A0AA94EFB5_9GAMM</name>
<dbReference type="AlphaFoldDB" id="A0AA94EFB5"/>
<accession>A0AA94EFB5</accession>
<evidence type="ECO:0000256" key="2">
    <source>
        <dbReference type="HAMAP-Rule" id="MF_00460"/>
    </source>
</evidence>
<sequence>MMNMLTIEVAYATPEKQLILTVQVPEGTTVQQCIEQSGIVEHFAEIDLSQQKVGIWNKAAKLDATPRDGDRIEIYRPLIADPKAVRKRRAERAKEEGRADKVTGGRPDTQRRQRSKE</sequence>
<reference evidence="5" key="1">
    <citation type="journal article" date="2018" name="Front. Microbiol.">
        <title>Genome-Based Analysis Reveals the Taxonomy and Diversity of the Family Idiomarinaceae.</title>
        <authorList>
            <person name="Liu Y."/>
            <person name="Lai Q."/>
            <person name="Shao Z."/>
        </authorList>
    </citation>
    <scope>NUCLEOTIDE SEQUENCE [LARGE SCALE GENOMIC DNA]</scope>
    <source>
        <strain evidence="5">SN-14</strain>
    </source>
</reference>
<comment type="caution">
    <text evidence="4">The sequence shown here is derived from an EMBL/GenBank/DDBJ whole genome shotgun (WGS) entry which is preliminary data.</text>
</comment>
<gene>
    <name evidence="4" type="ORF">CWE23_01640</name>
</gene>
<protein>
    <recommendedName>
        <fullName evidence="2">UPF0125 protein CWE23_01640</fullName>
    </recommendedName>
</protein>
<dbReference type="PANTHER" id="PTHR37483">
    <property type="entry name" value="UPF0125 PROTEIN RATB"/>
    <property type="match status" value="1"/>
</dbReference>
<dbReference type="InterPro" id="IPR016155">
    <property type="entry name" value="Mopterin_synth/thiamin_S_b"/>
</dbReference>
<dbReference type="Pfam" id="PF03658">
    <property type="entry name" value="Ub-RnfH"/>
    <property type="match status" value="1"/>
</dbReference>
<organism evidence="4 5">
    <name type="scientific">Idiomarina aquatica</name>
    <dbReference type="NCBI Taxonomy" id="1327752"/>
    <lineage>
        <taxon>Bacteria</taxon>
        <taxon>Pseudomonadati</taxon>
        <taxon>Pseudomonadota</taxon>
        <taxon>Gammaproteobacteria</taxon>
        <taxon>Alteromonadales</taxon>
        <taxon>Idiomarinaceae</taxon>
        <taxon>Idiomarina</taxon>
    </lineage>
</organism>
<comment type="similarity">
    <text evidence="1 2">Belongs to the UPF0125 (RnfH) family.</text>
</comment>
<evidence type="ECO:0000256" key="3">
    <source>
        <dbReference type="SAM" id="MobiDB-lite"/>
    </source>
</evidence>
<dbReference type="Proteomes" id="UP000286680">
    <property type="component" value="Unassembled WGS sequence"/>
</dbReference>
<dbReference type="PANTHER" id="PTHR37483:SF1">
    <property type="entry name" value="UPF0125 PROTEIN RATB"/>
    <property type="match status" value="1"/>
</dbReference>